<dbReference type="EMBL" id="FZNR01000009">
    <property type="protein sequence ID" value="SNS05542.1"/>
    <property type="molecule type" value="Genomic_DNA"/>
</dbReference>
<evidence type="ECO:0008006" key="5">
    <source>
        <dbReference type="Google" id="ProtNLM"/>
    </source>
</evidence>
<feature type="compositionally biased region" description="Polar residues" evidence="1">
    <location>
        <begin position="31"/>
        <end position="46"/>
    </location>
</feature>
<evidence type="ECO:0000313" key="4">
    <source>
        <dbReference type="Proteomes" id="UP000198415"/>
    </source>
</evidence>
<dbReference type="PROSITE" id="PS51257">
    <property type="entry name" value="PROKAR_LIPOPROTEIN"/>
    <property type="match status" value="1"/>
</dbReference>
<name>A0A239BD23_9ACTN</name>
<feature type="signal peptide" evidence="2">
    <location>
        <begin position="1"/>
        <end position="20"/>
    </location>
</feature>
<sequence length="188" mass="19515">MRTRAVLALGVLLAAMTAGCAKTAAGDNGVATAQSAGPKASSSAATRTGPDPDAMLKYSKCMREHGLDWFPDPNTDGQLQVQNPPGEPDSKTKAAEEACRSLLPDGGEQKDKTSPEEIERAQQMAKCMRANGVPNFPDPGPNGEIALDADKLGTGPGDATFDAAEKACSKYLPPNASRKGSTQQEANV</sequence>
<protein>
    <recommendedName>
        <fullName evidence="5">PT repeat-containing protein</fullName>
    </recommendedName>
</protein>
<keyword evidence="4" id="KW-1185">Reference proteome</keyword>
<dbReference type="RefSeq" id="WP_143232487.1">
    <property type="nucleotide sequence ID" value="NZ_BOMU01000059.1"/>
</dbReference>
<evidence type="ECO:0000313" key="3">
    <source>
        <dbReference type="EMBL" id="SNS05542.1"/>
    </source>
</evidence>
<dbReference type="Proteomes" id="UP000198415">
    <property type="component" value="Unassembled WGS sequence"/>
</dbReference>
<organism evidence="3 4">
    <name type="scientific">Actinoplanes regularis</name>
    <dbReference type="NCBI Taxonomy" id="52697"/>
    <lineage>
        <taxon>Bacteria</taxon>
        <taxon>Bacillati</taxon>
        <taxon>Actinomycetota</taxon>
        <taxon>Actinomycetes</taxon>
        <taxon>Micromonosporales</taxon>
        <taxon>Micromonosporaceae</taxon>
        <taxon>Actinoplanes</taxon>
    </lineage>
</organism>
<accession>A0A239BD23</accession>
<evidence type="ECO:0000256" key="1">
    <source>
        <dbReference type="SAM" id="MobiDB-lite"/>
    </source>
</evidence>
<reference evidence="3 4" key="1">
    <citation type="submission" date="2017-06" db="EMBL/GenBank/DDBJ databases">
        <authorList>
            <person name="Kim H.J."/>
            <person name="Triplett B.A."/>
        </authorList>
    </citation>
    <scope>NUCLEOTIDE SEQUENCE [LARGE SCALE GENOMIC DNA]</scope>
    <source>
        <strain evidence="3 4">DSM 43151</strain>
    </source>
</reference>
<proteinExistence type="predicted"/>
<gene>
    <name evidence="3" type="ORF">SAMN06264365_109115</name>
</gene>
<dbReference type="OrthoDB" id="7949713at2"/>
<feature type="chain" id="PRO_5039433897" description="PT repeat-containing protein" evidence="2">
    <location>
        <begin position="21"/>
        <end position="188"/>
    </location>
</feature>
<feature type="region of interest" description="Disordered" evidence="1">
    <location>
        <begin position="29"/>
        <end position="52"/>
    </location>
</feature>
<feature type="region of interest" description="Disordered" evidence="1">
    <location>
        <begin position="67"/>
        <end position="96"/>
    </location>
</feature>
<dbReference type="AlphaFoldDB" id="A0A239BD23"/>
<keyword evidence="2" id="KW-0732">Signal</keyword>
<evidence type="ECO:0000256" key="2">
    <source>
        <dbReference type="SAM" id="SignalP"/>
    </source>
</evidence>